<keyword evidence="1" id="KW-0472">Membrane</keyword>
<gene>
    <name evidence="2" type="ORF">EEW87_000755</name>
</gene>
<dbReference type="AlphaFoldDB" id="A0A5P8FPP0"/>
<sequence length="61" mass="6587">MLGLRATDHTADQVDVLRRAREDRGSVTIEQVLWAVAAIAIAGLVVVAVRGFVTDKANEIK</sequence>
<dbReference type="KEGG" id="jme:EEW87_000755"/>
<dbReference type="EMBL" id="CP044548">
    <property type="protein sequence ID" value="QFQ31567.1"/>
    <property type="molecule type" value="Genomic_DNA"/>
</dbReference>
<evidence type="ECO:0000313" key="3">
    <source>
        <dbReference type="Proteomes" id="UP000271708"/>
    </source>
</evidence>
<protein>
    <submittedName>
        <fullName evidence="2">Uncharacterized protein</fullName>
    </submittedName>
</protein>
<evidence type="ECO:0000313" key="2">
    <source>
        <dbReference type="EMBL" id="QFQ31567.1"/>
    </source>
</evidence>
<reference evidence="2 3" key="1">
    <citation type="submission" date="2019-09" db="EMBL/GenBank/DDBJ databases">
        <title>Complete Genome Sequence of Janibacter melonis M714 with both human health impact and industrial applications.</title>
        <authorList>
            <person name="Jin M."/>
            <person name="Zhao Q.R."/>
        </authorList>
    </citation>
    <scope>NUCLEOTIDE SEQUENCE [LARGE SCALE GENOMIC DNA]</scope>
    <source>
        <strain evidence="2 3">M714</strain>
    </source>
</reference>
<name>A0A5P8FPP0_9MICO</name>
<accession>A0A5P8FPP0</accession>
<evidence type="ECO:0000256" key="1">
    <source>
        <dbReference type="SAM" id="Phobius"/>
    </source>
</evidence>
<dbReference type="Proteomes" id="UP000271708">
    <property type="component" value="Chromosome"/>
</dbReference>
<organism evidence="2 3">
    <name type="scientific">Janibacter melonis</name>
    <dbReference type="NCBI Taxonomy" id="262209"/>
    <lineage>
        <taxon>Bacteria</taxon>
        <taxon>Bacillati</taxon>
        <taxon>Actinomycetota</taxon>
        <taxon>Actinomycetes</taxon>
        <taxon>Micrococcales</taxon>
        <taxon>Intrasporangiaceae</taxon>
        <taxon>Janibacter</taxon>
    </lineage>
</organism>
<proteinExistence type="predicted"/>
<keyword evidence="1" id="KW-1133">Transmembrane helix</keyword>
<keyword evidence="1" id="KW-0812">Transmembrane</keyword>
<feature type="transmembrane region" description="Helical" evidence="1">
    <location>
        <begin position="32"/>
        <end position="53"/>
    </location>
</feature>